<dbReference type="Proteomes" id="UP000054558">
    <property type="component" value="Unassembled WGS sequence"/>
</dbReference>
<dbReference type="EMBL" id="DF237087">
    <property type="protein sequence ID" value="GAQ83160.1"/>
    <property type="molecule type" value="Genomic_DNA"/>
</dbReference>
<dbReference type="InterPro" id="IPR004294">
    <property type="entry name" value="Carotenoid_Oase"/>
</dbReference>
<dbReference type="GO" id="GO:0010436">
    <property type="term" value="F:carotenoid dioxygenase activity"/>
    <property type="evidence" value="ECO:0000318"/>
    <property type="project" value="GO_Central"/>
</dbReference>
<dbReference type="Pfam" id="PF03055">
    <property type="entry name" value="RPE65"/>
    <property type="match status" value="1"/>
</dbReference>
<name>A0A1Y1HWX3_KLENI</name>
<dbReference type="GO" id="GO:0046872">
    <property type="term" value="F:metal ion binding"/>
    <property type="evidence" value="ECO:0007669"/>
    <property type="project" value="UniProtKB-KW"/>
</dbReference>
<organism evidence="7 8">
    <name type="scientific">Klebsormidium nitens</name>
    <name type="common">Green alga</name>
    <name type="synonym">Ulothrix nitens</name>
    <dbReference type="NCBI Taxonomy" id="105231"/>
    <lineage>
        <taxon>Eukaryota</taxon>
        <taxon>Viridiplantae</taxon>
        <taxon>Streptophyta</taxon>
        <taxon>Klebsormidiophyceae</taxon>
        <taxon>Klebsormidiales</taxon>
        <taxon>Klebsormidiaceae</taxon>
        <taxon>Klebsormidium</taxon>
    </lineage>
</organism>
<dbReference type="PANTHER" id="PTHR10543:SF142">
    <property type="entry name" value="OS06G0162550 PROTEIN"/>
    <property type="match status" value="1"/>
</dbReference>
<dbReference type="OMA" id="HNELYEM"/>
<feature type="binding site" evidence="5">
    <location>
        <position position="671"/>
    </location>
    <ligand>
        <name>Fe cation</name>
        <dbReference type="ChEBI" id="CHEBI:24875"/>
        <note>catalytic</note>
    </ligand>
</feature>
<sequence length="679" mass="74049">MAPQLTVSGSTLIQQLPSSTPGFLRCAGSPFCGGGSGTSTFQPALYPLRQSRRGHTVRADISNDRKPAKRVVAANASKGGAGLAEKGEGTQAVTERGASNPGKMYTPPKEMSSQRVEALRRAARQRPKTAPRQQGPFDWVGELAFGNPIAKGVQKAVGTVAVAAGAGLFREVGPGGVEAPEVDYALRGNFAPVPELEGRMPVRVLEGAVPSGFPDGVYVRNGPNPQFMPKTYRSLTGSLTKYHWFEGDGMLHAVRFQNGKPSYQNKFVGTEGYKLENEAGKPVLMGTLAAGNLLENMAVNSVLHGIGFKQTANTHVVGHHGRLLALMEAGPPHEVDMDDLTTVGVYDFDGQLDFPFTAHPKIDPRNGDMVFFGYAVTPPYCSVGVASKTGELVHKTPLDVKRPTMMHDFAITENYNVILDFPLTFDFQRKLRGGELIEFEPDQPARFGVMPRFGGRESVRWFETATCFAFHTLNAYEDGNEIVLYGCASKNPALSTPPDQSASEWFAEHLGKPDGGLKARLTEWRINLKTGGVTEKMLTPLDFSADMPRINDNYAGFRNRFGYGLVTDTDATVREGMPLHTSIVKYYLPDEKNAQVPIKMEFHNFGPDRFGSEPSFVPRDGATEEDDGWLVCFVYDRNTDTSELLIVDAQRFSEPPVARLAIPQRVPFGLHGSFVPLAA</sequence>
<gene>
    <name evidence="7" type="ORF">KFL_001380020</name>
</gene>
<dbReference type="AlphaFoldDB" id="A0A1Y1HWX3"/>
<reference evidence="7 8" key="1">
    <citation type="journal article" date="2014" name="Nat. Commun.">
        <title>Klebsormidium flaccidum genome reveals primary factors for plant terrestrial adaptation.</title>
        <authorList>
            <person name="Hori K."/>
            <person name="Maruyama F."/>
            <person name="Fujisawa T."/>
            <person name="Togashi T."/>
            <person name="Yamamoto N."/>
            <person name="Seo M."/>
            <person name="Sato S."/>
            <person name="Yamada T."/>
            <person name="Mori H."/>
            <person name="Tajima N."/>
            <person name="Moriyama T."/>
            <person name="Ikeuchi M."/>
            <person name="Watanabe M."/>
            <person name="Wada H."/>
            <person name="Kobayashi K."/>
            <person name="Saito M."/>
            <person name="Masuda T."/>
            <person name="Sasaki-Sekimoto Y."/>
            <person name="Mashiguchi K."/>
            <person name="Awai K."/>
            <person name="Shimojima M."/>
            <person name="Masuda S."/>
            <person name="Iwai M."/>
            <person name="Nobusawa T."/>
            <person name="Narise T."/>
            <person name="Kondo S."/>
            <person name="Saito H."/>
            <person name="Sato R."/>
            <person name="Murakawa M."/>
            <person name="Ihara Y."/>
            <person name="Oshima-Yamada Y."/>
            <person name="Ohtaka K."/>
            <person name="Satoh M."/>
            <person name="Sonobe K."/>
            <person name="Ishii M."/>
            <person name="Ohtani R."/>
            <person name="Kanamori-Sato M."/>
            <person name="Honoki R."/>
            <person name="Miyazaki D."/>
            <person name="Mochizuki H."/>
            <person name="Umetsu J."/>
            <person name="Higashi K."/>
            <person name="Shibata D."/>
            <person name="Kamiya Y."/>
            <person name="Sato N."/>
            <person name="Nakamura Y."/>
            <person name="Tabata S."/>
            <person name="Ida S."/>
            <person name="Kurokawa K."/>
            <person name="Ohta H."/>
        </authorList>
    </citation>
    <scope>NUCLEOTIDE SEQUENCE [LARGE SCALE GENOMIC DNA]</scope>
    <source>
        <strain evidence="7 8">NIES-2285</strain>
    </source>
</reference>
<evidence type="ECO:0000256" key="3">
    <source>
        <dbReference type="ARBA" id="ARBA00022964"/>
    </source>
</evidence>
<keyword evidence="8" id="KW-1185">Reference proteome</keyword>
<feature type="region of interest" description="Disordered" evidence="6">
    <location>
        <begin position="76"/>
        <end position="112"/>
    </location>
</feature>
<feature type="binding site" evidence="5">
    <location>
        <position position="407"/>
    </location>
    <ligand>
        <name>Fe cation</name>
        <dbReference type="ChEBI" id="CHEBI:24875"/>
        <note>catalytic</note>
    </ligand>
</feature>
<evidence type="ECO:0000256" key="6">
    <source>
        <dbReference type="SAM" id="MobiDB-lite"/>
    </source>
</evidence>
<feature type="binding site" evidence="5">
    <location>
        <position position="471"/>
    </location>
    <ligand>
        <name>Fe cation</name>
        <dbReference type="ChEBI" id="CHEBI:24875"/>
        <note>catalytic</note>
    </ligand>
</feature>
<feature type="binding site" evidence="5">
    <location>
        <position position="359"/>
    </location>
    <ligand>
        <name>Fe cation</name>
        <dbReference type="ChEBI" id="CHEBI:24875"/>
        <note>catalytic</note>
    </ligand>
</feature>
<evidence type="ECO:0000256" key="4">
    <source>
        <dbReference type="ARBA" id="ARBA00023004"/>
    </source>
</evidence>
<protein>
    <recommendedName>
        <fullName evidence="9">Carotenoid oxygenase</fullName>
    </recommendedName>
</protein>
<evidence type="ECO:0000256" key="1">
    <source>
        <dbReference type="ARBA" id="ARBA00006787"/>
    </source>
</evidence>
<accession>A0A1Y1HWX3</accession>
<dbReference type="OrthoDB" id="1069523at2759"/>
<dbReference type="PANTHER" id="PTHR10543">
    <property type="entry name" value="BETA-CAROTENE DIOXYGENASE"/>
    <property type="match status" value="1"/>
</dbReference>
<dbReference type="GO" id="GO:0016121">
    <property type="term" value="P:carotene catabolic process"/>
    <property type="evidence" value="ECO:0000318"/>
    <property type="project" value="GO_Central"/>
</dbReference>
<comment type="similarity">
    <text evidence="1">Belongs to the carotenoid oxygenase family.</text>
</comment>
<keyword evidence="4 5" id="KW-0408">Iron</keyword>
<evidence type="ECO:0000313" key="7">
    <source>
        <dbReference type="EMBL" id="GAQ83160.1"/>
    </source>
</evidence>
<dbReference type="STRING" id="105231.A0A1Y1HWX3"/>
<evidence type="ECO:0000256" key="5">
    <source>
        <dbReference type="PIRSR" id="PIRSR604294-1"/>
    </source>
</evidence>
<dbReference type="GO" id="GO:0009570">
    <property type="term" value="C:chloroplast stroma"/>
    <property type="evidence" value="ECO:0000318"/>
    <property type="project" value="GO_Central"/>
</dbReference>
<evidence type="ECO:0000256" key="2">
    <source>
        <dbReference type="ARBA" id="ARBA00022723"/>
    </source>
</evidence>
<evidence type="ECO:0000313" key="8">
    <source>
        <dbReference type="Proteomes" id="UP000054558"/>
    </source>
</evidence>
<keyword evidence="3" id="KW-0560">Oxidoreductase</keyword>
<keyword evidence="3" id="KW-0223">Dioxygenase</keyword>
<proteinExistence type="inferred from homology"/>
<evidence type="ECO:0008006" key="9">
    <source>
        <dbReference type="Google" id="ProtNLM"/>
    </source>
</evidence>
<comment type="cofactor">
    <cofactor evidence="5">
        <name>Fe(2+)</name>
        <dbReference type="ChEBI" id="CHEBI:29033"/>
    </cofactor>
    <text evidence="5">Binds 1 Fe(2+) ion per subunit.</text>
</comment>
<keyword evidence="2 5" id="KW-0479">Metal-binding</keyword>